<feature type="compositionally biased region" description="Basic and acidic residues" evidence="1">
    <location>
        <begin position="778"/>
        <end position="795"/>
    </location>
</feature>
<feature type="compositionally biased region" description="Basic and acidic residues" evidence="1">
    <location>
        <begin position="328"/>
        <end position="342"/>
    </location>
</feature>
<feature type="region of interest" description="Disordered" evidence="1">
    <location>
        <begin position="814"/>
        <end position="833"/>
    </location>
</feature>
<keyword evidence="2" id="KW-1133">Transmembrane helix</keyword>
<evidence type="ECO:0000256" key="1">
    <source>
        <dbReference type="SAM" id="MobiDB-lite"/>
    </source>
</evidence>
<feature type="region of interest" description="Disordered" evidence="1">
    <location>
        <begin position="1"/>
        <end position="36"/>
    </location>
</feature>
<dbReference type="Proteomes" id="UP001374579">
    <property type="component" value="Unassembled WGS sequence"/>
</dbReference>
<dbReference type="AlphaFoldDB" id="A0AAN9BUV3"/>
<proteinExistence type="predicted"/>
<organism evidence="3 4">
    <name type="scientific">Littorina saxatilis</name>
    <dbReference type="NCBI Taxonomy" id="31220"/>
    <lineage>
        <taxon>Eukaryota</taxon>
        <taxon>Metazoa</taxon>
        <taxon>Spiralia</taxon>
        <taxon>Lophotrochozoa</taxon>
        <taxon>Mollusca</taxon>
        <taxon>Gastropoda</taxon>
        <taxon>Caenogastropoda</taxon>
        <taxon>Littorinimorpha</taxon>
        <taxon>Littorinoidea</taxon>
        <taxon>Littorinidae</taxon>
        <taxon>Littorina</taxon>
    </lineage>
</organism>
<gene>
    <name evidence="3" type="ORF">V1264_011506</name>
</gene>
<feature type="region of interest" description="Disordered" evidence="1">
    <location>
        <begin position="307"/>
        <end position="350"/>
    </location>
</feature>
<sequence>MPDSSVTVTSSEPVTQVTRASPLRPGDNNSSVENGGQVWGRGERVWTLGDTPWIPALVVGCGMVIFLSLSFYSHHKRVRRKRELLMDYLSTLLYSGVFTRGRSVSILCNTNFMPLSDLGRSFKIKFKDDVDPTSADYLREKYLKDLLAFSDDAKKRKKRLKRFISTPTEHKFRRVTGHMVARNKAIGGLTGLNGMGFGALGRNLSMPSEVDSCDFDFPSSLAEARKSITEGVLLDPNRVQHDPLSIQRFDTASEQCGNHSYENDGYFDHTGRPWLLNPLNGTSKAHLSVSIEGYSARAQEISHSIPPHDAWTIENPPEHSLNEPQVSSDRKEGDLSRNKSDGFKTVTVESADLEPYAKHSAQNKDADPVQTQTFPNQLMRSVSDNVPFVSAASSGEKAAAENSKKTVYNESLTPTSCVAVSVTHSSALPLYNHVFRPIRSLHYAPHAVVQSPTEDLFSPDDDLTINQNGNIPGTHLAECIGMPDTSPMYSSANDYNVCEYGDCFPGRPSRQTSNVEFQRNHHSPSAQWDNCGLTLLPFSETLNIPSSYSPYSDSWKSDTDFSSLSSDLYTKSLDEGDHTSLRSDTQNSKAAHTRSLEDNANTSPRRYRVQQRINSVGYNPLLPGELSPMLSVQTPTTFLPSAFSYNLPHANPKGSSPSPSKAFPPLRAPSLATTKKLLSKGSPKTSTGSHSFQLSKTRSILSKALSNQSTTALIPDSGTPPNIFGSVDSDPLSLTSPQKFFDLKEESETSSINNNTDSKTWVTQMFSHAEQGEGGAVGRKDREESQRGRDKERAERVMLQTSNFSVPEETLLSPQTELGPGIFTEPSSSPRISRRNQDLHDLYTESMVPLKSLSFSREGTPAVQQTSNLHRLPRFQVRSGMNQHHKLLTHHCQQGEVLDTGAFPNQEQLTDGSVWMNTPLDTSI</sequence>
<accession>A0AAN9BUV3</accession>
<evidence type="ECO:0000256" key="2">
    <source>
        <dbReference type="SAM" id="Phobius"/>
    </source>
</evidence>
<feature type="transmembrane region" description="Helical" evidence="2">
    <location>
        <begin position="84"/>
        <end position="101"/>
    </location>
</feature>
<keyword evidence="2" id="KW-0812">Transmembrane</keyword>
<evidence type="ECO:0000313" key="3">
    <source>
        <dbReference type="EMBL" id="KAK7111972.1"/>
    </source>
</evidence>
<dbReference type="EMBL" id="JBAMIC010000002">
    <property type="protein sequence ID" value="KAK7111972.1"/>
    <property type="molecule type" value="Genomic_DNA"/>
</dbReference>
<feature type="compositionally biased region" description="Low complexity" evidence="1">
    <location>
        <begin position="1"/>
        <end position="18"/>
    </location>
</feature>
<keyword evidence="4" id="KW-1185">Reference proteome</keyword>
<name>A0AAN9BUV3_9CAEN</name>
<feature type="region of interest" description="Disordered" evidence="1">
    <location>
        <begin position="768"/>
        <end position="795"/>
    </location>
</feature>
<comment type="caution">
    <text evidence="3">The sequence shown here is derived from an EMBL/GenBank/DDBJ whole genome shotgun (WGS) entry which is preliminary data.</text>
</comment>
<feature type="region of interest" description="Disordered" evidence="1">
    <location>
        <begin position="711"/>
        <end position="730"/>
    </location>
</feature>
<protein>
    <submittedName>
        <fullName evidence="3">Uncharacterized protein</fullName>
    </submittedName>
</protein>
<keyword evidence="2" id="KW-0472">Membrane</keyword>
<feature type="region of interest" description="Disordered" evidence="1">
    <location>
        <begin position="573"/>
        <end position="607"/>
    </location>
</feature>
<evidence type="ECO:0000313" key="4">
    <source>
        <dbReference type="Proteomes" id="UP001374579"/>
    </source>
</evidence>
<feature type="transmembrane region" description="Helical" evidence="2">
    <location>
        <begin position="53"/>
        <end position="72"/>
    </location>
</feature>
<reference evidence="3 4" key="1">
    <citation type="submission" date="2024-02" db="EMBL/GenBank/DDBJ databases">
        <title>Chromosome-scale genome assembly of the rough periwinkle Littorina saxatilis.</title>
        <authorList>
            <person name="De Jode A."/>
            <person name="Faria R."/>
            <person name="Formenti G."/>
            <person name="Sims Y."/>
            <person name="Smith T.P."/>
            <person name="Tracey A."/>
            <person name="Wood J.M.D."/>
            <person name="Zagrodzka Z.B."/>
            <person name="Johannesson K."/>
            <person name="Butlin R.K."/>
            <person name="Leder E.H."/>
        </authorList>
    </citation>
    <scope>NUCLEOTIDE SEQUENCE [LARGE SCALE GENOMIC DNA]</scope>
    <source>
        <strain evidence="3">Snail1</strain>
        <tissue evidence="3">Muscle</tissue>
    </source>
</reference>